<protein>
    <submittedName>
        <fullName evidence="2">Uncharacterized protein</fullName>
    </submittedName>
</protein>
<dbReference type="EMBL" id="HG805877">
    <property type="protein sequence ID" value="CDW54010.1"/>
    <property type="molecule type" value="Genomic_DNA"/>
</dbReference>
<evidence type="ECO:0000313" key="2">
    <source>
        <dbReference type="EMBL" id="CDW54010.1"/>
    </source>
</evidence>
<keyword evidence="1" id="KW-0812">Transmembrane</keyword>
<feature type="transmembrane region" description="Helical" evidence="1">
    <location>
        <begin position="6"/>
        <end position="22"/>
    </location>
</feature>
<reference evidence="2" key="2">
    <citation type="submission" date="2014-03" db="EMBL/GenBank/DDBJ databases">
        <title>The whipworm genome and dual-species transcriptomics of an intimate host-pathogen interaction.</title>
        <authorList>
            <person name="Foth B.J."/>
            <person name="Tsai I.J."/>
            <person name="Reid A.J."/>
            <person name="Bancroft A.J."/>
            <person name="Nichol S."/>
            <person name="Tracey A."/>
            <person name="Holroyd N."/>
            <person name="Cotton J.A."/>
            <person name="Stanley E.J."/>
            <person name="Zarowiecki M."/>
            <person name="Liu J.Z."/>
            <person name="Huckvale T."/>
            <person name="Cooper P.J."/>
            <person name="Grencis R.K."/>
            <person name="Berriman M."/>
        </authorList>
    </citation>
    <scope>NUCLEOTIDE SEQUENCE [LARGE SCALE GENOMIC DNA]</scope>
</reference>
<dbReference type="AlphaFoldDB" id="A0A077Z5Q1"/>
<keyword evidence="1" id="KW-1133">Transmembrane helix</keyword>
<dbReference type="Proteomes" id="UP000030665">
    <property type="component" value="Unassembled WGS sequence"/>
</dbReference>
<name>A0A077Z5Q1_TRITR</name>
<gene>
    <name evidence="2" type="ORF">TTRE_0000227901</name>
</gene>
<accession>A0A077Z5Q1</accession>
<proteinExistence type="predicted"/>
<keyword evidence="3" id="KW-1185">Reference proteome</keyword>
<keyword evidence="1" id="KW-0472">Membrane</keyword>
<reference evidence="2" key="1">
    <citation type="submission" date="2014-01" db="EMBL/GenBank/DDBJ databases">
        <authorList>
            <person name="Aslett M."/>
        </authorList>
    </citation>
    <scope>NUCLEOTIDE SEQUENCE</scope>
</reference>
<evidence type="ECO:0000256" key="1">
    <source>
        <dbReference type="SAM" id="Phobius"/>
    </source>
</evidence>
<organism evidence="2 3">
    <name type="scientific">Trichuris trichiura</name>
    <name type="common">Whipworm</name>
    <name type="synonym">Trichocephalus trichiurus</name>
    <dbReference type="NCBI Taxonomy" id="36087"/>
    <lineage>
        <taxon>Eukaryota</taxon>
        <taxon>Metazoa</taxon>
        <taxon>Ecdysozoa</taxon>
        <taxon>Nematoda</taxon>
        <taxon>Enoplea</taxon>
        <taxon>Dorylaimia</taxon>
        <taxon>Trichinellida</taxon>
        <taxon>Trichuridae</taxon>
        <taxon>Trichuris</taxon>
    </lineage>
</organism>
<feature type="transmembrane region" description="Helical" evidence="1">
    <location>
        <begin position="34"/>
        <end position="58"/>
    </location>
</feature>
<evidence type="ECO:0000313" key="3">
    <source>
        <dbReference type="Proteomes" id="UP000030665"/>
    </source>
</evidence>
<sequence>MLRLIGVLSILPFGVFFLGSFCPEWRRAWRHLRFLGFGQFSGQFLVDLLLFVRLIWLVPEDGRMLRTLLLILNVATSNDPLSSMNKRKWRRRWWRLCRPTLIRILLTLFRPSILRTCRLTCLRRRLELLRIRRIVRMHFNHIAALNFDVLLVRRNTG</sequence>